<proteinExistence type="predicted"/>
<feature type="domain" description="ABC transporter" evidence="4">
    <location>
        <begin position="1"/>
        <end position="193"/>
    </location>
</feature>
<dbReference type="PROSITE" id="PS50893">
    <property type="entry name" value="ABC_TRANSPORTER_2"/>
    <property type="match status" value="1"/>
</dbReference>
<organism evidence="5 6">
    <name type="scientific">Herbaspirillum rubrisubalbicans Os34</name>
    <dbReference type="NCBI Taxonomy" id="1235827"/>
    <lineage>
        <taxon>Bacteria</taxon>
        <taxon>Pseudomonadati</taxon>
        <taxon>Pseudomonadota</taxon>
        <taxon>Betaproteobacteria</taxon>
        <taxon>Burkholderiales</taxon>
        <taxon>Oxalobacteraceae</taxon>
        <taxon>Herbaspirillum</taxon>
    </lineage>
</organism>
<dbReference type="SMART" id="SM00382">
    <property type="entry name" value="AAA"/>
    <property type="match status" value="1"/>
</dbReference>
<keyword evidence="1" id="KW-0472">Membrane</keyword>
<evidence type="ECO:0000256" key="2">
    <source>
        <dbReference type="ARBA" id="ARBA00022741"/>
    </source>
</evidence>
<evidence type="ECO:0000256" key="3">
    <source>
        <dbReference type="ARBA" id="ARBA00022840"/>
    </source>
</evidence>
<keyword evidence="2" id="KW-0547">Nucleotide-binding</keyword>
<dbReference type="GO" id="GO:0016887">
    <property type="term" value="F:ATP hydrolysis activity"/>
    <property type="evidence" value="ECO:0007669"/>
    <property type="project" value="InterPro"/>
</dbReference>
<evidence type="ECO:0000313" key="5">
    <source>
        <dbReference type="EMBL" id="QJQ01761.1"/>
    </source>
</evidence>
<accession>A0A6M3ZTQ0</accession>
<dbReference type="InterPro" id="IPR027417">
    <property type="entry name" value="P-loop_NTPase"/>
</dbReference>
<dbReference type="AlphaFoldDB" id="A0A6M3ZTQ0"/>
<name>A0A6M3ZTQ0_9BURK</name>
<keyword evidence="3 5" id="KW-0067">ATP-binding</keyword>
<dbReference type="InterPro" id="IPR003439">
    <property type="entry name" value="ABC_transporter-like_ATP-bd"/>
</dbReference>
<dbReference type="Pfam" id="PF00005">
    <property type="entry name" value="ABC_tran"/>
    <property type="match status" value="1"/>
</dbReference>
<dbReference type="Gene3D" id="3.40.50.300">
    <property type="entry name" value="P-loop containing nucleotide triphosphate hydrolases"/>
    <property type="match status" value="1"/>
</dbReference>
<protein>
    <submittedName>
        <fullName evidence="5">ATP-binding protein</fullName>
    </submittedName>
</protein>
<dbReference type="CDD" id="cd00267">
    <property type="entry name" value="ABC_ATPase"/>
    <property type="match status" value="1"/>
</dbReference>
<evidence type="ECO:0000256" key="1">
    <source>
        <dbReference type="ARBA" id="ARBA00022475"/>
    </source>
</evidence>
<gene>
    <name evidence="5" type="ORF">C798_16405</name>
</gene>
<dbReference type="InterPro" id="IPR003593">
    <property type="entry name" value="AAA+_ATPase"/>
</dbReference>
<reference evidence="5 6" key="1">
    <citation type="journal article" date="2012" name="J. Bacteriol.">
        <title>Genome sequence of the pathogenic Herbaspirillum seropedicae strain Os34, isolated from rice roots.</title>
        <authorList>
            <person name="Ye W."/>
            <person name="Ye S."/>
            <person name="Liu J."/>
            <person name="Chang S."/>
            <person name="Chen M."/>
            <person name="Zhu B."/>
            <person name="Guo L."/>
            <person name="An Q."/>
        </authorList>
    </citation>
    <scope>NUCLEOTIDE SEQUENCE [LARGE SCALE GENOMIC DNA]</scope>
    <source>
        <strain evidence="5 6">Os34</strain>
    </source>
</reference>
<evidence type="ECO:0000313" key="6">
    <source>
        <dbReference type="Proteomes" id="UP000501648"/>
    </source>
</evidence>
<dbReference type="Proteomes" id="UP000501648">
    <property type="component" value="Chromosome"/>
</dbReference>
<evidence type="ECO:0000259" key="4">
    <source>
        <dbReference type="PROSITE" id="PS50893"/>
    </source>
</evidence>
<dbReference type="RefSeq" id="WP_017450165.1">
    <property type="nucleotide sequence ID" value="NZ_CP008956.1"/>
</dbReference>
<dbReference type="EMBL" id="CP008956">
    <property type="protein sequence ID" value="QJQ01761.1"/>
    <property type="molecule type" value="Genomic_DNA"/>
</dbReference>
<keyword evidence="1" id="KW-1003">Cell membrane</keyword>
<dbReference type="SUPFAM" id="SSF52540">
    <property type="entry name" value="P-loop containing nucleoside triphosphate hydrolases"/>
    <property type="match status" value="1"/>
</dbReference>
<dbReference type="PANTHER" id="PTHR43119:SF1">
    <property type="entry name" value="ABC TRANSPORTER DOMAIN-CONTAINING PROTEIN"/>
    <property type="match status" value="1"/>
</dbReference>
<sequence>MQDLASAVVAPVSFALSAGHCLVVAGDSGAGKTRLLRLLADLDQGQGEAWLDGQARSAMPAPQWRAQVLYQAAEPAWWAPTVIAHFPPSQQARARVLAERLALPVARLDADLAQLSTGERQRAALIRSLLREPAVLLLDEPTSALDADNVARVEALLQEFMQQGSSLLLVTHREEQARRLAHDSLHVRKREPA</sequence>
<dbReference type="GO" id="GO:0005524">
    <property type="term" value="F:ATP binding"/>
    <property type="evidence" value="ECO:0007669"/>
    <property type="project" value="UniProtKB-KW"/>
</dbReference>
<dbReference type="PANTHER" id="PTHR43119">
    <property type="entry name" value="ABC TRANSPORT PROTEIN ATP-BINDING COMPONENT-RELATED"/>
    <property type="match status" value="1"/>
</dbReference>